<keyword evidence="3" id="KW-1185">Reference proteome</keyword>
<organism evidence="3">
    <name type="scientific">Chaetomium thermophilum (strain DSM 1495 / CBS 144.50 / IMI 039719)</name>
    <name type="common">Thermochaetoides thermophila</name>
    <dbReference type="NCBI Taxonomy" id="759272"/>
    <lineage>
        <taxon>Eukaryota</taxon>
        <taxon>Fungi</taxon>
        <taxon>Dikarya</taxon>
        <taxon>Ascomycota</taxon>
        <taxon>Pezizomycotina</taxon>
        <taxon>Sordariomycetes</taxon>
        <taxon>Sordariomycetidae</taxon>
        <taxon>Sordariales</taxon>
        <taxon>Chaetomiaceae</taxon>
        <taxon>Thermochaetoides</taxon>
    </lineage>
</organism>
<name>G0S989_CHATD</name>
<dbReference type="RefSeq" id="XP_006694885.1">
    <property type="nucleotide sequence ID" value="XM_006694822.1"/>
</dbReference>
<feature type="region of interest" description="Disordered" evidence="1">
    <location>
        <begin position="218"/>
        <end position="353"/>
    </location>
</feature>
<dbReference type="OrthoDB" id="2446291at2759"/>
<feature type="compositionally biased region" description="Low complexity" evidence="1">
    <location>
        <begin position="298"/>
        <end position="307"/>
    </location>
</feature>
<dbReference type="AlphaFoldDB" id="G0S989"/>
<evidence type="ECO:0000313" key="3">
    <source>
        <dbReference type="Proteomes" id="UP000008066"/>
    </source>
</evidence>
<gene>
    <name evidence="2" type="ORF">CTHT_0044970</name>
</gene>
<feature type="region of interest" description="Disordered" evidence="1">
    <location>
        <begin position="62"/>
        <end position="106"/>
    </location>
</feature>
<dbReference type="eggNOG" id="ENOG502T02S">
    <property type="taxonomic scope" value="Eukaryota"/>
</dbReference>
<feature type="compositionally biased region" description="Low complexity" evidence="1">
    <location>
        <begin position="313"/>
        <end position="330"/>
    </location>
</feature>
<accession>G0S989</accession>
<dbReference type="EMBL" id="GL988043">
    <property type="protein sequence ID" value="EGS20000.1"/>
    <property type="molecule type" value="Genomic_DNA"/>
</dbReference>
<feature type="compositionally biased region" description="Polar residues" evidence="1">
    <location>
        <begin position="65"/>
        <end position="78"/>
    </location>
</feature>
<dbReference type="GeneID" id="18258535"/>
<dbReference type="Proteomes" id="UP000008066">
    <property type="component" value="Unassembled WGS sequence"/>
</dbReference>
<dbReference type="KEGG" id="cthr:CTHT_0044970"/>
<proteinExistence type="predicted"/>
<reference evidence="2 3" key="1">
    <citation type="journal article" date="2011" name="Cell">
        <title>Insight into structure and assembly of the nuclear pore complex by utilizing the genome of a eukaryotic thermophile.</title>
        <authorList>
            <person name="Amlacher S."/>
            <person name="Sarges P."/>
            <person name="Flemming D."/>
            <person name="van Noort V."/>
            <person name="Kunze R."/>
            <person name="Devos D.P."/>
            <person name="Arumugam M."/>
            <person name="Bork P."/>
            <person name="Hurt E."/>
        </authorList>
    </citation>
    <scope>NUCLEOTIDE SEQUENCE [LARGE SCALE GENOMIC DNA]</scope>
    <source>
        <strain evidence="3">DSM 1495 / CBS 144.50 / IMI 039719</strain>
    </source>
</reference>
<feature type="compositionally biased region" description="Polar residues" evidence="1">
    <location>
        <begin position="237"/>
        <end position="249"/>
    </location>
</feature>
<evidence type="ECO:0000256" key="1">
    <source>
        <dbReference type="SAM" id="MobiDB-lite"/>
    </source>
</evidence>
<dbReference type="HOGENOM" id="CLU_036637_0_0_1"/>
<protein>
    <submittedName>
        <fullName evidence="2">Uncharacterized protein</fullName>
    </submittedName>
</protein>
<evidence type="ECO:0000313" key="2">
    <source>
        <dbReference type="EMBL" id="EGS20000.1"/>
    </source>
</evidence>
<dbReference type="OMA" id="GHFNHIV"/>
<sequence length="383" mass="41177">MFVDHSWPDPQRSGKRCREDDVDELTFAPGSTIGFAEHRKKRIQTLPFRSATQWGEVPSFPPSNPIFSANGVSTNITPVPSRDPEPDLTMYADEPELPSQRPATPSDMRDCDVDMMEMSSPSASQGQPQPTMAAPQPFPSIMGRIPTPITCSFAAQVRGQNRNGVFGVMASHGDALATTPEEPNPAMFANDVGPFGNAATMRQVMADWNMVQENRRLPSPISESGAEDCLPSPQMPLDQQQPSRASGGSSLDHLTHDHPLIASLPPRASSAMEARRPHEGMLSENNNPNANGMDVEGSAATATTAPTTPTPTTPTLSSPSATQSSSSLTPGGMKKGHTRSKHTLSAWTAPQPGMKRTFSIGYRADCEKCRAKVPGHFNHIIIS</sequence>